<evidence type="ECO:0000313" key="10">
    <source>
        <dbReference type="Proteomes" id="UP000295500"/>
    </source>
</evidence>
<evidence type="ECO:0000256" key="3">
    <source>
        <dbReference type="ARBA" id="ARBA00023027"/>
    </source>
</evidence>
<evidence type="ECO:0000256" key="1">
    <source>
        <dbReference type="ARBA" id="ARBA00009986"/>
    </source>
</evidence>
<keyword evidence="2 4" id="KW-0560">Oxidoreductase</keyword>
<dbReference type="InterPro" id="IPR016163">
    <property type="entry name" value="Ald_DH_C"/>
</dbReference>
<feature type="active site" evidence="5 6">
    <location>
        <position position="209"/>
    </location>
</feature>
<organism evidence="9 10">
    <name type="scientific">Aminicella lysinilytica</name>
    <dbReference type="NCBI Taxonomy" id="433323"/>
    <lineage>
        <taxon>Bacteria</taxon>
        <taxon>Bacillati</taxon>
        <taxon>Bacillota</taxon>
        <taxon>Clostridia</taxon>
        <taxon>Peptostreptococcales</taxon>
        <taxon>Anaerovoracaceae</taxon>
        <taxon>Aminicella</taxon>
    </lineage>
</organism>
<dbReference type="Gene3D" id="3.40.309.10">
    <property type="entry name" value="Aldehyde Dehydrogenase, Chain A, domain 2"/>
    <property type="match status" value="1"/>
</dbReference>
<keyword evidence="10" id="KW-1185">Reference proteome</keyword>
<dbReference type="CDD" id="cd07136">
    <property type="entry name" value="ALDH_YwdH-P39616"/>
    <property type="match status" value="1"/>
</dbReference>
<comment type="caution">
    <text evidence="9">The sequence shown here is derived from an EMBL/GenBank/DDBJ whole genome shotgun (WGS) entry which is preliminary data.</text>
</comment>
<feature type="domain" description="Aldehyde dehydrogenase" evidence="8">
    <location>
        <begin position="2"/>
        <end position="424"/>
    </location>
</feature>
<dbReference type="OrthoDB" id="9762913at2"/>
<evidence type="ECO:0000256" key="6">
    <source>
        <dbReference type="PROSITE-ProRule" id="PRU10007"/>
    </source>
</evidence>
<dbReference type="PROSITE" id="PS00687">
    <property type="entry name" value="ALDEHYDE_DEHYDR_GLU"/>
    <property type="match status" value="1"/>
</dbReference>
<name>A0A4R6Q646_9FIRM</name>
<evidence type="ECO:0000256" key="5">
    <source>
        <dbReference type="PIRSR" id="PIRSR036492-1"/>
    </source>
</evidence>
<dbReference type="Proteomes" id="UP000295500">
    <property type="component" value="Unassembled WGS sequence"/>
</dbReference>
<protein>
    <recommendedName>
        <fullName evidence="4">Aldehyde dehydrogenase</fullName>
    </recommendedName>
</protein>
<dbReference type="InterPro" id="IPR016162">
    <property type="entry name" value="Ald_DH_N"/>
</dbReference>
<evidence type="ECO:0000259" key="8">
    <source>
        <dbReference type="Pfam" id="PF00171"/>
    </source>
</evidence>
<dbReference type="EMBL" id="SNXO01000009">
    <property type="protein sequence ID" value="TDP57898.1"/>
    <property type="molecule type" value="Genomic_DNA"/>
</dbReference>
<evidence type="ECO:0000256" key="2">
    <source>
        <dbReference type="ARBA" id="ARBA00023002"/>
    </source>
</evidence>
<dbReference type="SUPFAM" id="SSF53720">
    <property type="entry name" value="ALDH-like"/>
    <property type="match status" value="1"/>
</dbReference>
<dbReference type="FunFam" id="3.40.309.10:FF:000003">
    <property type="entry name" value="Aldehyde dehydrogenase"/>
    <property type="match status" value="1"/>
</dbReference>
<reference evidence="9 10" key="1">
    <citation type="submission" date="2019-03" db="EMBL/GenBank/DDBJ databases">
        <title>Genomic Encyclopedia of Type Strains, Phase IV (KMG-IV): sequencing the most valuable type-strain genomes for metagenomic binning, comparative biology and taxonomic classification.</title>
        <authorList>
            <person name="Goeker M."/>
        </authorList>
    </citation>
    <scope>NUCLEOTIDE SEQUENCE [LARGE SCALE GENOMIC DNA]</scope>
    <source>
        <strain evidence="9 10">DSM 28287</strain>
    </source>
</reference>
<evidence type="ECO:0000256" key="7">
    <source>
        <dbReference type="RuleBase" id="RU003345"/>
    </source>
</evidence>
<dbReference type="PANTHER" id="PTHR43570">
    <property type="entry name" value="ALDEHYDE DEHYDROGENASE"/>
    <property type="match status" value="1"/>
</dbReference>
<dbReference type="InterPro" id="IPR012394">
    <property type="entry name" value="Aldehyde_DH_NAD(P)"/>
</dbReference>
<dbReference type="Pfam" id="PF00171">
    <property type="entry name" value="Aldedh"/>
    <property type="match status" value="1"/>
</dbReference>
<dbReference type="PIRSF" id="PIRSF036492">
    <property type="entry name" value="ALDH"/>
    <property type="match status" value="1"/>
</dbReference>
<dbReference type="GO" id="GO:0005737">
    <property type="term" value="C:cytoplasm"/>
    <property type="evidence" value="ECO:0007669"/>
    <property type="project" value="TreeGrafter"/>
</dbReference>
<sequence length="454" mass="51003">MDIEKLVKMQRNFFNTGGTRSVRFRRAMLRRLAGAIKDNEDLLNEAMKEDMNKSPLEVYMTETGMVLDEIRYHLKHVESWAMDKEKITPLAQFPSRSYVSPEPYGVALIMSPWNYPVQLCLEPLIGAISAGCTAVIKPSAYAPATSAAIGEIIHSVFPPKYIAVVQGGRKENSKLLEQRFDYIFFTGSPAVGHMVMESAAKYLTPMTLELGGKSPVIVDQTADIRIAARRIAFGKVLNAGQTCVEPDYMFIHESVKEEFITEYQMAISDFFPDGDMSDMNVIINQKHFDRVSRLLESGRAVVGGTTDPERRFIEPTLLDDVSLDSPIMQEEIFGPILPMITYTNIDTCIEYIISHEKPLALYLFTASKSTERRVLRCCSFGGGCINDTIIHLATSRMPFGGVGASGMGSYHGKKSFDTFTHYRSIVSKGTWLDLPVRYRPYTPLKDKIIRLLMH</sequence>
<dbReference type="GO" id="GO:0006081">
    <property type="term" value="P:aldehyde metabolic process"/>
    <property type="evidence" value="ECO:0007669"/>
    <property type="project" value="InterPro"/>
</dbReference>
<evidence type="ECO:0000313" key="9">
    <source>
        <dbReference type="EMBL" id="TDP57898.1"/>
    </source>
</evidence>
<feature type="active site" evidence="5">
    <location>
        <position position="243"/>
    </location>
</feature>
<dbReference type="InterPro" id="IPR015590">
    <property type="entry name" value="Aldehyde_DH_dom"/>
</dbReference>
<proteinExistence type="inferred from homology"/>
<gene>
    <name evidence="9" type="ORF">EV211_1098</name>
</gene>
<dbReference type="InterPro" id="IPR016161">
    <property type="entry name" value="Ald_DH/histidinol_DH"/>
</dbReference>
<dbReference type="AlphaFoldDB" id="A0A4R6Q646"/>
<dbReference type="RefSeq" id="WP_133528059.1">
    <property type="nucleotide sequence ID" value="NZ_CALCQM010000103.1"/>
</dbReference>
<keyword evidence="3" id="KW-0520">NAD</keyword>
<dbReference type="FunFam" id="3.40.605.10:FF:000004">
    <property type="entry name" value="Aldehyde dehydrogenase"/>
    <property type="match status" value="1"/>
</dbReference>
<dbReference type="PANTHER" id="PTHR43570:SF16">
    <property type="entry name" value="ALDEHYDE DEHYDROGENASE TYPE III, ISOFORM Q"/>
    <property type="match status" value="1"/>
</dbReference>
<comment type="similarity">
    <text evidence="1 4 7">Belongs to the aldehyde dehydrogenase family.</text>
</comment>
<dbReference type="Gene3D" id="3.40.605.10">
    <property type="entry name" value="Aldehyde Dehydrogenase, Chain A, domain 1"/>
    <property type="match status" value="1"/>
</dbReference>
<dbReference type="InterPro" id="IPR029510">
    <property type="entry name" value="Ald_DH_CS_GLU"/>
</dbReference>
<dbReference type="GO" id="GO:0004029">
    <property type="term" value="F:aldehyde dehydrogenase (NAD+) activity"/>
    <property type="evidence" value="ECO:0007669"/>
    <property type="project" value="TreeGrafter"/>
</dbReference>
<evidence type="ECO:0000256" key="4">
    <source>
        <dbReference type="PIRNR" id="PIRNR036492"/>
    </source>
</evidence>
<accession>A0A4R6Q646</accession>